<evidence type="ECO:0000313" key="2">
    <source>
        <dbReference type="EMBL" id="MDO1451211.1"/>
    </source>
</evidence>
<dbReference type="Pfam" id="PF00535">
    <property type="entry name" value="Glycos_transf_2"/>
    <property type="match status" value="1"/>
</dbReference>
<reference evidence="2" key="1">
    <citation type="submission" date="2023-07" db="EMBL/GenBank/DDBJ databases">
        <title>The genome sequence of Rhodocytophaga aerolata KACC 12507.</title>
        <authorList>
            <person name="Zhang X."/>
        </authorList>
    </citation>
    <scope>NUCLEOTIDE SEQUENCE</scope>
    <source>
        <strain evidence="2">KACC 12507</strain>
    </source>
</reference>
<dbReference type="InterPro" id="IPR029044">
    <property type="entry name" value="Nucleotide-diphossugar_trans"/>
</dbReference>
<organism evidence="2 3">
    <name type="scientific">Rhodocytophaga aerolata</name>
    <dbReference type="NCBI Taxonomy" id="455078"/>
    <lineage>
        <taxon>Bacteria</taxon>
        <taxon>Pseudomonadati</taxon>
        <taxon>Bacteroidota</taxon>
        <taxon>Cytophagia</taxon>
        <taxon>Cytophagales</taxon>
        <taxon>Rhodocytophagaceae</taxon>
        <taxon>Rhodocytophaga</taxon>
    </lineage>
</organism>
<sequence length="277" mass="32202">MNKTPQFSIITVVYNDAVNLEKTIKSVISQTYRNYEYIVIDGGSKDNTLDVIRKYQQHITLWKSEPDKGIYDAMNKGVVHAKGEFINFLNAGDTYYISTVLEQIADENNKQNSIEIIYGQAVRLSSASSQLKFIKGDKITTSNLFTSVPFCHQAIFYKTSIFREIGPYNYSYKVTADYQWLIRYYNSRQCLNKIHFVPSSLVEYVEGGYSFKNIHRAAREKLKIARTDFDSTHRAIGIIYFSCFYVKAYLIEWLGKLHILEGYRHVKYRLLKRTVTS</sequence>
<dbReference type="GO" id="GO:0016757">
    <property type="term" value="F:glycosyltransferase activity"/>
    <property type="evidence" value="ECO:0007669"/>
    <property type="project" value="UniProtKB-KW"/>
</dbReference>
<dbReference type="EMBL" id="JAUKPO010000047">
    <property type="protein sequence ID" value="MDO1451211.1"/>
    <property type="molecule type" value="Genomic_DNA"/>
</dbReference>
<dbReference type="PANTHER" id="PTHR22916:SF67">
    <property type="entry name" value="COLANIC ACID BIOSYNTHESIS GLYCOSYL TRANSFERASE WCAE-RELATED"/>
    <property type="match status" value="1"/>
</dbReference>
<evidence type="ECO:0000313" key="3">
    <source>
        <dbReference type="Proteomes" id="UP001168528"/>
    </source>
</evidence>
<accession>A0ABT8RHL2</accession>
<dbReference type="PANTHER" id="PTHR22916">
    <property type="entry name" value="GLYCOSYLTRANSFERASE"/>
    <property type="match status" value="1"/>
</dbReference>
<dbReference type="CDD" id="cd06433">
    <property type="entry name" value="GT_2_WfgS_like"/>
    <property type="match status" value="1"/>
</dbReference>
<dbReference type="EC" id="2.4.-.-" evidence="2"/>
<protein>
    <submittedName>
        <fullName evidence="2">Glycosyltransferase family 2 protein</fullName>
        <ecNumber evidence="2">2.4.-.-</ecNumber>
    </submittedName>
</protein>
<gene>
    <name evidence="2" type="ORF">Q0590_33365</name>
</gene>
<keyword evidence="2" id="KW-0328">Glycosyltransferase</keyword>
<name>A0ABT8RHL2_9BACT</name>
<evidence type="ECO:0000259" key="1">
    <source>
        <dbReference type="Pfam" id="PF00535"/>
    </source>
</evidence>
<proteinExistence type="predicted"/>
<keyword evidence="2" id="KW-0808">Transferase</keyword>
<keyword evidence="3" id="KW-1185">Reference proteome</keyword>
<comment type="caution">
    <text evidence="2">The sequence shown here is derived from an EMBL/GenBank/DDBJ whole genome shotgun (WGS) entry which is preliminary data.</text>
</comment>
<dbReference type="SUPFAM" id="SSF53448">
    <property type="entry name" value="Nucleotide-diphospho-sugar transferases"/>
    <property type="match status" value="1"/>
</dbReference>
<dbReference type="InterPro" id="IPR001173">
    <property type="entry name" value="Glyco_trans_2-like"/>
</dbReference>
<feature type="domain" description="Glycosyltransferase 2-like" evidence="1">
    <location>
        <begin position="8"/>
        <end position="156"/>
    </location>
</feature>
<dbReference type="RefSeq" id="WP_302042011.1">
    <property type="nucleotide sequence ID" value="NZ_JAUKPO010000047.1"/>
</dbReference>
<dbReference type="Gene3D" id="3.90.550.10">
    <property type="entry name" value="Spore Coat Polysaccharide Biosynthesis Protein SpsA, Chain A"/>
    <property type="match status" value="1"/>
</dbReference>
<dbReference type="Proteomes" id="UP001168528">
    <property type="component" value="Unassembled WGS sequence"/>
</dbReference>